<protein>
    <submittedName>
        <fullName evidence="3">Uncharacterized protein</fullName>
    </submittedName>
</protein>
<dbReference type="Proteomes" id="UP000316759">
    <property type="component" value="Unassembled WGS sequence"/>
</dbReference>
<feature type="region of interest" description="Disordered" evidence="1">
    <location>
        <begin position="24"/>
        <end position="98"/>
    </location>
</feature>
<feature type="compositionally biased region" description="Polar residues" evidence="1">
    <location>
        <begin position="24"/>
        <end position="33"/>
    </location>
</feature>
<feature type="compositionally biased region" description="Polar residues" evidence="1">
    <location>
        <begin position="69"/>
        <end position="98"/>
    </location>
</feature>
<comment type="caution">
    <text evidence="3">The sequence shown here is derived from an EMBL/GenBank/DDBJ whole genome shotgun (WGS) entry which is preliminary data.</text>
</comment>
<feature type="chain" id="PRO_5021341584" evidence="2">
    <location>
        <begin position="19"/>
        <end position="145"/>
    </location>
</feature>
<dbReference type="AlphaFoldDB" id="A0A504YV64"/>
<organism evidence="3 4">
    <name type="scientific">Fasciola gigantica</name>
    <name type="common">Giant liver fluke</name>
    <dbReference type="NCBI Taxonomy" id="46835"/>
    <lineage>
        <taxon>Eukaryota</taxon>
        <taxon>Metazoa</taxon>
        <taxon>Spiralia</taxon>
        <taxon>Lophotrochozoa</taxon>
        <taxon>Platyhelminthes</taxon>
        <taxon>Trematoda</taxon>
        <taxon>Digenea</taxon>
        <taxon>Plagiorchiida</taxon>
        <taxon>Echinostomata</taxon>
        <taxon>Echinostomatoidea</taxon>
        <taxon>Fasciolidae</taxon>
        <taxon>Fasciola</taxon>
    </lineage>
</organism>
<keyword evidence="2" id="KW-0732">Signal</keyword>
<evidence type="ECO:0000313" key="3">
    <source>
        <dbReference type="EMBL" id="TPP64206.1"/>
    </source>
</evidence>
<feature type="compositionally biased region" description="Low complexity" evidence="1">
    <location>
        <begin position="36"/>
        <end position="68"/>
    </location>
</feature>
<sequence length="145" mass="15559">MSMRTLAGLLLLVVCLRGMNMQISTTDGTNTDMPENESGSSTTESSAMQSTPDTTVSPTTQVPVQSTQNTASIPTASSTRAIPSQPMTTMAAQSTSVTGGSIRPLIETTRLDFTPRHRSCIVLIADFDKPIRSTHGMQPTIRVQW</sequence>
<evidence type="ECO:0000256" key="2">
    <source>
        <dbReference type="SAM" id="SignalP"/>
    </source>
</evidence>
<name>A0A504YV64_FASGI</name>
<keyword evidence="4" id="KW-1185">Reference proteome</keyword>
<dbReference type="EMBL" id="SUNJ01004728">
    <property type="protein sequence ID" value="TPP64206.1"/>
    <property type="molecule type" value="Genomic_DNA"/>
</dbReference>
<accession>A0A504YV64</accession>
<reference evidence="3 4" key="1">
    <citation type="submission" date="2019-04" db="EMBL/GenBank/DDBJ databases">
        <title>Annotation for the trematode Fasciola gigantica.</title>
        <authorList>
            <person name="Choi Y.-J."/>
        </authorList>
    </citation>
    <scope>NUCLEOTIDE SEQUENCE [LARGE SCALE GENOMIC DNA]</scope>
    <source>
        <strain evidence="3">Uganda_cow_1</strain>
    </source>
</reference>
<feature type="signal peptide" evidence="2">
    <location>
        <begin position="1"/>
        <end position="18"/>
    </location>
</feature>
<evidence type="ECO:0000313" key="4">
    <source>
        <dbReference type="Proteomes" id="UP000316759"/>
    </source>
</evidence>
<evidence type="ECO:0000256" key="1">
    <source>
        <dbReference type="SAM" id="MobiDB-lite"/>
    </source>
</evidence>
<gene>
    <name evidence="3" type="ORF">FGIG_12151</name>
</gene>
<proteinExistence type="predicted"/>